<dbReference type="GO" id="GO:0005886">
    <property type="term" value="C:plasma membrane"/>
    <property type="evidence" value="ECO:0007669"/>
    <property type="project" value="UniProtKB-SubCell"/>
</dbReference>
<organism evidence="11 12">
    <name type="scientific">Candidatus Phocaeicola excrementipullorum</name>
    <dbReference type="NCBI Taxonomy" id="2838731"/>
    <lineage>
        <taxon>Bacteria</taxon>
        <taxon>Pseudomonadati</taxon>
        <taxon>Bacteroidota</taxon>
        <taxon>Bacteroidia</taxon>
        <taxon>Bacteroidales</taxon>
        <taxon>Bacteroidaceae</taxon>
        <taxon>Phocaeicola</taxon>
    </lineage>
</organism>
<evidence type="ECO:0000313" key="12">
    <source>
        <dbReference type="Proteomes" id="UP000784286"/>
    </source>
</evidence>
<dbReference type="SUPFAM" id="SSF53649">
    <property type="entry name" value="Alkaline phosphatase-like"/>
    <property type="match status" value="1"/>
</dbReference>
<keyword evidence="5 9" id="KW-0472">Membrane</keyword>
<evidence type="ECO:0000256" key="8">
    <source>
        <dbReference type="PIRSR" id="PIRSR005091-3"/>
    </source>
</evidence>
<dbReference type="InterPro" id="IPR012160">
    <property type="entry name" value="LtaS-like"/>
</dbReference>
<dbReference type="InterPro" id="IPR000917">
    <property type="entry name" value="Sulfatase_N"/>
</dbReference>
<evidence type="ECO:0000256" key="9">
    <source>
        <dbReference type="SAM" id="Phobius"/>
    </source>
</evidence>
<dbReference type="CDD" id="cd16015">
    <property type="entry name" value="LTA_synthase"/>
    <property type="match status" value="1"/>
</dbReference>
<proteinExistence type="predicted"/>
<dbReference type="EMBL" id="JAHLFJ010000012">
    <property type="protein sequence ID" value="MBU3855136.1"/>
    <property type="molecule type" value="Genomic_DNA"/>
</dbReference>
<evidence type="ECO:0000256" key="3">
    <source>
        <dbReference type="ARBA" id="ARBA00022692"/>
    </source>
</evidence>
<evidence type="ECO:0000256" key="2">
    <source>
        <dbReference type="ARBA" id="ARBA00022475"/>
    </source>
</evidence>
<dbReference type="Pfam" id="PF00884">
    <property type="entry name" value="Sulfatase"/>
    <property type="match status" value="1"/>
</dbReference>
<keyword evidence="7" id="KW-0479">Metal-binding</keyword>
<feature type="binding site" evidence="7">
    <location>
        <position position="447"/>
    </location>
    <ligand>
        <name>substrate</name>
    </ligand>
</feature>
<accession>A0A948X1X2</accession>
<dbReference type="InterPro" id="IPR017850">
    <property type="entry name" value="Alkaline_phosphatase_core_sf"/>
</dbReference>
<dbReference type="GO" id="GO:0046872">
    <property type="term" value="F:metal ion binding"/>
    <property type="evidence" value="ECO:0007669"/>
    <property type="project" value="UniProtKB-KW"/>
</dbReference>
<keyword evidence="3 9" id="KW-0812">Transmembrane</keyword>
<keyword evidence="2" id="KW-1003">Cell membrane</keyword>
<reference evidence="11" key="1">
    <citation type="journal article" date="2021" name="PeerJ">
        <title>Extensive microbial diversity within the chicken gut microbiome revealed by metagenomics and culture.</title>
        <authorList>
            <person name="Gilroy R."/>
            <person name="Ravi A."/>
            <person name="Getino M."/>
            <person name="Pursley I."/>
            <person name="Horton D.L."/>
            <person name="Alikhan N.F."/>
            <person name="Baker D."/>
            <person name="Gharbi K."/>
            <person name="Hall N."/>
            <person name="Watson M."/>
            <person name="Adriaenssens E.M."/>
            <person name="Foster-Nyarko E."/>
            <person name="Jarju S."/>
            <person name="Secka A."/>
            <person name="Antonio M."/>
            <person name="Oren A."/>
            <person name="Chaudhuri R.R."/>
            <person name="La Ragione R."/>
            <person name="Hildebrand F."/>
            <person name="Pallen M.J."/>
        </authorList>
    </citation>
    <scope>NUCLEOTIDE SEQUENCE</scope>
    <source>
        <strain evidence="11">8470</strain>
    </source>
</reference>
<dbReference type="PIRSF" id="PIRSF005091">
    <property type="entry name" value="Mmb_sulf_HI1246"/>
    <property type="match status" value="1"/>
</dbReference>
<evidence type="ECO:0000259" key="10">
    <source>
        <dbReference type="Pfam" id="PF00884"/>
    </source>
</evidence>
<keyword evidence="7" id="KW-0464">Manganese</keyword>
<comment type="subcellular location">
    <subcellularLocation>
        <location evidence="1">Cell membrane</location>
        <topology evidence="1">Multi-pass membrane protein</topology>
    </subcellularLocation>
</comment>
<reference evidence="11" key="2">
    <citation type="submission" date="2021-04" db="EMBL/GenBank/DDBJ databases">
        <authorList>
            <person name="Gilroy R."/>
        </authorList>
    </citation>
    <scope>NUCLEOTIDE SEQUENCE</scope>
    <source>
        <strain evidence="11">8470</strain>
    </source>
</reference>
<feature type="transmembrane region" description="Helical" evidence="9">
    <location>
        <begin position="144"/>
        <end position="163"/>
    </location>
</feature>
<dbReference type="Proteomes" id="UP000784286">
    <property type="component" value="Unassembled WGS sequence"/>
</dbReference>
<evidence type="ECO:0000313" key="11">
    <source>
        <dbReference type="EMBL" id="MBU3855136.1"/>
    </source>
</evidence>
<feature type="binding site" evidence="8">
    <location>
        <position position="502"/>
    </location>
    <ligand>
        <name>Mn(2+)</name>
        <dbReference type="ChEBI" id="CHEBI:29035"/>
    </ligand>
</feature>
<comment type="caution">
    <text evidence="11">The sequence shown here is derived from an EMBL/GenBank/DDBJ whole genome shotgun (WGS) entry which is preliminary data.</text>
</comment>
<feature type="active site" evidence="6">
    <location>
        <position position="325"/>
    </location>
</feature>
<dbReference type="Gene3D" id="3.40.720.10">
    <property type="entry name" value="Alkaline Phosphatase, subunit A"/>
    <property type="match status" value="1"/>
</dbReference>
<dbReference type="PANTHER" id="PTHR47371">
    <property type="entry name" value="LIPOTEICHOIC ACID SYNTHASE"/>
    <property type="match status" value="1"/>
</dbReference>
<feature type="transmembrane region" description="Helical" evidence="9">
    <location>
        <begin position="175"/>
        <end position="196"/>
    </location>
</feature>
<feature type="transmembrane region" description="Helical" evidence="9">
    <location>
        <begin position="12"/>
        <end position="35"/>
    </location>
</feature>
<evidence type="ECO:0000256" key="7">
    <source>
        <dbReference type="PIRSR" id="PIRSR005091-2"/>
    </source>
</evidence>
<feature type="domain" description="Sulfatase N-terminal" evidence="10">
    <location>
        <begin position="272"/>
        <end position="556"/>
    </location>
</feature>
<dbReference type="Gene3D" id="3.30.1120.80">
    <property type="match status" value="1"/>
</dbReference>
<evidence type="ECO:0000256" key="5">
    <source>
        <dbReference type="ARBA" id="ARBA00023136"/>
    </source>
</evidence>
<evidence type="ECO:0000256" key="4">
    <source>
        <dbReference type="ARBA" id="ARBA00022989"/>
    </source>
</evidence>
<feature type="transmembrane region" description="Helical" evidence="9">
    <location>
        <begin position="55"/>
        <end position="79"/>
    </location>
</feature>
<protein>
    <submittedName>
        <fullName evidence="11">LTA synthase family protein</fullName>
    </submittedName>
</protein>
<dbReference type="AlphaFoldDB" id="A0A948X1X2"/>
<sequence length="656" mass="74904">MKKDVFSNVLTLVWNLLLIYICYSLCRLVFLLVNWDTFSGHMNFSYALSLFGAGIIFDTSAILYSNALFIFLFLFPLHWKENAAFYKVVRWIFTVANTFFLITNLIDCVYYRFTGRRTTMSVLQEFQHEKGSNIASIFMDEFVAYWYLVLLAAVLAFAVYKLYRSPKVFPVRNKLAYYIVQTAALLVAVPFTVFGMRGGMTTATRPITLSNANQYVNRAQDAGLVLNTPFSVFRTLDKKSFVVPDYLPESEAEALFAPIHMPADSVSFRPMNVAVIIWEGFSKQHVGSLNPQLEDGHYKGYTPFVDSLLTKSVTFEYSYSNGRKSIDGMPSVLSSIPSFVEPFFLTPSALNDVSSVAGELTRHKGYTSAFFHGAMNGSMGFEAFARAVGFQKYFGRTEYNEDPNYNGDADFDGTWAIWDEEFLQFYCDRMSEMEEPFVTSVFTASSHGPFVLPERYKGVFPTGEDPLFETIAYADYSLKRFFEKASRQPWFNNTLFVITADHTSGNSYPDYVTDLGYYKVPIIFYAPGMPELRGLDREKIAEQIDIMPTVLGLLGYDQPYVAFGQDIFHTSAADKYAVNYLPASDVYQFLKGDYLIQFDGTSVTHAYRFRTDALMQDDVKQTMPQDTLQMMENQLKSIIQQYMKRMSSNELVYRGR</sequence>
<name>A0A948X1X2_9BACT</name>
<evidence type="ECO:0000256" key="6">
    <source>
        <dbReference type="PIRSR" id="PIRSR005091-1"/>
    </source>
</evidence>
<keyword evidence="4 9" id="KW-1133">Transmembrane helix</keyword>
<evidence type="ECO:0000256" key="1">
    <source>
        <dbReference type="ARBA" id="ARBA00004651"/>
    </source>
</evidence>
<dbReference type="InterPro" id="IPR050448">
    <property type="entry name" value="OpgB/LTA_synthase_biosynth"/>
</dbReference>
<feature type="transmembrane region" description="Helical" evidence="9">
    <location>
        <begin position="91"/>
        <end position="113"/>
    </location>
</feature>
<dbReference type="PANTHER" id="PTHR47371:SF3">
    <property type="entry name" value="PHOSPHOGLYCEROL TRANSFERASE I"/>
    <property type="match status" value="1"/>
</dbReference>
<gene>
    <name evidence="11" type="ORF">H9928_01000</name>
</gene>
<feature type="binding site" evidence="8">
    <location>
        <position position="279"/>
    </location>
    <ligand>
        <name>Mn(2+)</name>
        <dbReference type="ChEBI" id="CHEBI:29035"/>
    </ligand>
</feature>
<feature type="binding site" evidence="8">
    <location>
        <position position="501"/>
    </location>
    <ligand>
        <name>Mn(2+)</name>
        <dbReference type="ChEBI" id="CHEBI:29035"/>
    </ligand>
</feature>